<reference evidence="2" key="1">
    <citation type="submission" date="2019-02" db="EMBL/GenBank/DDBJ databases">
        <authorList>
            <person name="Li S.-H."/>
        </authorList>
    </citation>
    <scope>NUCLEOTIDE SEQUENCE</scope>
    <source>
        <strain evidence="2">IMCC8485</strain>
    </source>
</reference>
<gene>
    <name evidence="2" type="ORF">EYC87_05450</name>
</gene>
<protein>
    <submittedName>
        <fullName evidence="2">DUF4260 family protein</fullName>
    </submittedName>
</protein>
<organism evidence="2 3">
    <name type="scientific">Candidatus Seongchinamella marina</name>
    <dbReference type="NCBI Taxonomy" id="2518990"/>
    <lineage>
        <taxon>Bacteria</taxon>
        <taxon>Pseudomonadati</taxon>
        <taxon>Pseudomonadota</taxon>
        <taxon>Gammaproteobacteria</taxon>
        <taxon>Cellvibrionales</taxon>
        <taxon>Halieaceae</taxon>
        <taxon>Seongchinamella</taxon>
    </lineage>
</organism>
<comment type="caution">
    <text evidence="2">The sequence shown here is derived from an EMBL/GenBank/DDBJ whole genome shotgun (WGS) entry which is preliminary data.</text>
</comment>
<dbReference type="Pfam" id="PF14079">
    <property type="entry name" value="DUF4260"/>
    <property type="match status" value="1"/>
</dbReference>
<feature type="transmembrane region" description="Helical" evidence="1">
    <location>
        <begin position="58"/>
        <end position="77"/>
    </location>
</feature>
<sequence>MFLYPVAQRRIESAVVLFISCYVYNALGFKWFMFAALFFIPDLSISAYFFAGRRVGGIAYNLAHCYIGPITLGLLGWSTGDQILQAIALIWLAHAAFDRTIGWGLKYPDSFCNTDMGEKHLPIANKYLN</sequence>
<keyword evidence="3" id="KW-1185">Reference proteome</keyword>
<keyword evidence="1" id="KW-0472">Membrane</keyword>
<dbReference type="InterPro" id="IPR025356">
    <property type="entry name" value="DUF4260"/>
</dbReference>
<dbReference type="Proteomes" id="UP001143307">
    <property type="component" value="Unassembled WGS sequence"/>
</dbReference>
<proteinExistence type="predicted"/>
<accession>A0ABT3SST0</accession>
<name>A0ABT3SST0_9GAMM</name>
<evidence type="ECO:0000313" key="3">
    <source>
        <dbReference type="Proteomes" id="UP001143307"/>
    </source>
</evidence>
<evidence type="ECO:0000256" key="1">
    <source>
        <dbReference type="SAM" id="Phobius"/>
    </source>
</evidence>
<keyword evidence="1" id="KW-1133">Transmembrane helix</keyword>
<dbReference type="EMBL" id="SHNP01000002">
    <property type="protein sequence ID" value="MCX2973030.1"/>
    <property type="molecule type" value="Genomic_DNA"/>
</dbReference>
<keyword evidence="1" id="KW-0812">Transmembrane</keyword>
<dbReference type="RefSeq" id="WP_279251991.1">
    <property type="nucleotide sequence ID" value="NZ_SHNP01000002.1"/>
</dbReference>
<evidence type="ECO:0000313" key="2">
    <source>
        <dbReference type="EMBL" id="MCX2973030.1"/>
    </source>
</evidence>